<proteinExistence type="predicted"/>
<feature type="compositionally biased region" description="Low complexity" evidence="1">
    <location>
        <begin position="171"/>
        <end position="182"/>
    </location>
</feature>
<keyword evidence="3" id="KW-1185">Reference proteome</keyword>
<evidence type="ECO:0000313" key="3">
    <source>
        <dbReference type="Proteomes" id="UP001586593"/>
    </source>
</evidence>
<reference evidence="2 3" key="1">
    <citation type="journal article" date="2024" name="Commun. Biol.">
        <title>Comparative genomic analysis of thermophilic fungi reveals convergent evolutionary adaptations and gene losses.</title>
        <authorList>
            <person name="Steindorff A.S."/>
            <person name="Aguilar-Pontes M.V."/>
            <person name="Robinson A.J."/>
            <person name="Andreopoulos B."/>
            <person name="LaButti K."/>
            <person name="Kuo A."/>
            <person name="Mondo S."/>
            <person name="Riley R."/>
            <person name="Otillar R."/>
            <person name="Haridas S."/>
            <person name="Lipzen A."/>
            <person name="Grimwood J."/>
            <person name="Schmutz J."/>
            <person name="Clum A."/>
            <person name="Reid I.D."/>
            <person name="Moisan M.C."/>
            <person name="Butler G."/>
            <person name="Nguyen T.T.M."/>
            <person name="Dewar K."/>
            <person name="Conant G."/>
            <person name="Drula E."/>
            <person name="Henrissat B."/>
            <person name="Hansel C."/>
            <person name="Singer S."/>
            <person name="Hutchinson M.I."/>
            <person name="de Vries R.P."/>
            <person name="Natvig D.O."/>
            <person name="Powell A.J."/>
            <person name="Tsang A."/>
            <person name="Grigoriev I.V."/>
        </authorList>
    </citation>
    <scope>NUCLEOTIDE SEQUENCE [LARGE SCALE GENOMIC DNA]</scope>
    <source>
        <strain evidence="2 3">ATCC 24622</strain>
    </source>
</reference>
<feature type="region of interest" description="Disordered" evidence="1">
    <location>
        <begin position="154"/>
        <end position="193"/>
    </location>
</feature>
<sequence>MRRSLVWACMGPCHATATTAQSLHLRTAAFPCPDAAARTLSWTVSDWSSVFADPLEGYSINFAVRNNANCYGARCFSREAGLLGQCFWADAVGLADRAADTVFAFDDETDRFWLSQRWSCEDIRSGRPYGAHSVHSTSLSRAFSWPYLRLTGRQGRRQRHRDRDADSQLLGAGRATTTAGDAADNHDMRRHRRDPARHACFLRNPHSDGHISSPLILKRVADPDGAALQRGSM</sequence>
<gene>
    <name evidence="2" type="ORF">VTK73DRAFT_3456</name>
</gene>
<dbReference type="EMBL" id="JAZHXJ010002060">
    <property type="protein sequence ID" value="KAL1841544.1"/>
    <property type="molecule type" value="Genomic_DNA"/>
</dbReference>
<comment type="caution">
    <text evidence="2">The sequence shown here is derived from an EMBL/GenBank/DDBJ whole genome shotgun (WGS) entry which is preliminary data.</text>
</comment>
<protein>
    <submittedName>
        <fullName evidence="2">Uncharacterized protein</fullName>
    </submittedName>
</protein>
<evidence type="ECO:0000256" key="1">
    <source>
        <dbReference type="SAM" id="MobiDB-lite"/>
    </source>
</evidence>
<name>A0ABR3VI54_9PEZI</name>
<accession>A0ABR3VI54</accession>
<organism evidence="2 3">
    <name type="scientific">Phialemonium thermophilum</name>
    <dbReference type="NCBI Taxonomy" id="223376"/>
    <lineage>
        <taxon>Eukaryota</taxon>
        <taxon>Fungi</taxon>
        <taxon>Dikarya</taxon>
        <taxon>Ascomycota</taxon>
        <taxon>Pezizomycotina</taxon>
        <taxon>Sordariomycetes</taxon>
        <taxon>Sordariomycetidae</taxon>
        <taxon>Cephalothecales</taxon>
        <taxon>Cephalothecaceae</taxon>
        <taxon>Phialemonium</taxon>
    </lineage>
</organism>
<evidence type="ECO:0000313" key="2">
    <source>
        <dbReference type="EMBL" id="KAL1841544.1"/>
    </source>
</evidence>
<dbReference type="Proteomes" id="UP001586593">
    <property type="component" value="Unassembled WGS sequence"/>
</dbReference>